<keyword evidence="1" id="KW-0175">Coiled coil</keyword>
<keyword evidence="4" id="KW-1185">Reference proteome</keyword>
<dbReference type="Proteomes" id="UP000324091">
    <property type="component" value="Chromosome 19"/>
</dbReference>
<dbReference type="AlphaFoldDB" id="A0A5C6NPM2"/>
<dbReference type="Pfam" id="PF15619">
    <property type="entry name" value="Lebercilin"/>
    <property type="match status" value="1"/>
</dbReference>
<reference evidence="3 4" key="1">
    <citation type="submission" date="2019-04" db="EMBL/GenBank/DDBJ databases">
        <title>Chromosome genome assembly for Takifugu flavidus.</title>
        <authorList>
            <person name="Xiao S."/>
        </authorList>
    </citation>
    <scope>NUCLEOTIDE SEQUENCE [LARGE SCALE GENOMIC DNA]</scope>
    <source>
        <strain evidence="3">HTHZ2018</strain>
        <tissue evidence="3">Muscle</tissue>
    </source>
</reference>
<name>A0A5C6NPM2_9TELE</name>
<evidence type="ECO:0000256" key="1">
    <source>
        <dbReference type="SAM" id="Coils"/>
    </source>
</evidence>
<protein>
    <recommendedName>
        <fullName evidence="2">Lebercilin domain-containing protein</fullName>
    </recommendedName>
</protein>
<dbReference type="EMBL" id="RHFK02000011">
    <property type="protein sequence ID" value="TWW68618.1"/>
    <property type="molecule type" value="Genomic_DNA"/>
</dbReference>
<sequence>MQEQLRRYKKQLRAAEQTIRDNNQTILKAQMKDKKNEQTITHMQQLLAKKDLETREKLQGELEKERKVAQEAEQRAATIERKAELANNLHRKLLIAEKKKSAAAVEEISILMEKVRDLNHMLMVSVHKNLLVV</sequence>
<dbReference type="InterPro" id="IPR028933">
    <property type="entry name" value="Lebercilin_dom"/>
</dbReference>
<evidence type="ECO:0000259" key="2">
    <source>
        <dbReference type="Pfam" id="PF15619"/>
    </source>
</evidence>
<accession>A0A5C6NPM2</accession>
<comment type="caution">
    <text evidence="3">The sequence shown here is derived from an EMBL/GenBank/DDBJ whole genome shotgun (WGS) entry which is preliminary data.</text>
</comment>
<gene>
    <name evidence="3" type="ORF">D4764_19G0004160</name>
</gene>
<feature type="domain" description="Lebercilin" evidence="2">
    <location>
        <begin position="2"/>
        <end position="121"/>
    </location>
</feature>
<organism evidence="3 4">
    <name type="scientific">Takifugu flavidus</name>
    <name type="common">sansaifugu</name>
    <dbReference type="NCBI Taxonomy" id="433684"/>
    <lineage>
        <taxon>Eukaryota</taxon>
        <taxon>Metazoa</taxon>
        <taxon>Chordata</taxon>
        <taxon>Craniata</taxon>
        <taxon>Vertebrata</taxon>
        <taxon>Euteleostomi</taxon>
        <taxon>Actinopterygii</taxon>
        <taxon>Neopterygii</taxon>
        <taxon>Teleostei</taxon>
        <taxon>Neoteleostei</taxon>
        <taxon>Acanthomorphata</taxon>
        <taxon>Eupercaria</taxon>
        <taxon>Tetraodontiformes</taxon>
        <taxon>Tetradontoidea</taxon>
        <taxon>Tetraodontidae</taxon>
        <taxon>Takifugu</taxon>
    </lineage>
</organism>
<proteinExistence type="predicted"/>
<evidence type="ECO:0000313" key="4">
    <source>
        <dbReference type="Proteomes" id="UP000324091"/>
    </source>
</evidence>
<evidence type="ECO:0000313" key="3">
    <source>
        <dbReference type="EMBL" id="TWW68618.1"/>
    </source>
</evidence>
<feature type="coiled-coil region" evidence="1">
    <location>
        <begin position="55"/>
        <end position="89"/>
    </location>
</feature>